<dbReference type="GO" id="GO:0005886">
    <property type="term" value="C:plasma membrane"/>
    <property type="evidence" value="ECO:0007669"/>
    <property type="project" value="UniProtKB-SubCell"/>
</dbReference>
<evidence type="ECO:0000256" key="8">
    <source>
        <dbReference type="ARBA" id="ARBA00023136"/>
    </source>
</evidence>
<dbReference type="GO" id="GO:0034702">
    <property type="term" value="C:monoatomic ion channel complex"/>
    <property type="evidence" value="ECO:0007669"/>
    <property type="project" value="UniProtKB-KW"/>
</dbReference>
<keyword evidence="4 11" id="KW-0812">Transmembrane</keyword>
<proteinExistence type="predicted"/>
<evidence type="ECO:0000256" key="4">
    <source>
        <dbReference type="ARBA" id="ARBA00022692"/>
    </source>
</evidence>
<evidence type="ECO:0000256" key="9">
    <source>
        <dbReference type="ARBA" id="ARBA00023303"/>
    </source>
</evidence>
<protein>
    <recommendedName>
        <fullName evidence="14">Voltage-gated hydrogen channel 1</fullName>
    </recommendedName>
</protein>
<keyword evidence="9" id="KW-0407">Ion channel</keyword>
<organism evidence="12 13">
    <name type="scientific">Magallana gigas</name>
    <name type="common">Pacific oyster</name>
    <name type="synonym">Crassostrea gigas</name>
    <dbReference type="NCBI Taxonomy" id="29159"/>
    <lineage>
        <taxon>Eukaryota</taxon>
        <taxon>Metazoa</taxon>
        <taxon>Spiralia</taxon>
        <taxon>Lophotrochozoa</taxon>
        <taxon>Mollusca</taxon>
        <taxon>Bivalvia</taxon>
        <taxon>Autobranchia</taxon>
        <taxon>Pteriomorphia</taxon>
        <taxon>Ostreida</taxon>
        <taxon>Ostreoidea</taxon>
        <taxon>Ostreidae</taxon>
        <taxon>Magallana</taxon>
    </lineage>
</organism>
<evidence type="ECO:0000256" key="6">
    <source>
        <dbReference type="ARBA" id="ARBA00022989"/>
    </source>
</evidence>
<keyword evidence="2" id="KW-0813">Transport</keyword>
<evidence type="ECO:0000256" key="3">
    <source>
        <dbReference type="ARBA" id="ARBA00022475"/>
    </source>
</evidence>
<keyword evidence="8 11" id="KW-0472">Membrane</keyword>
<keyword evidence="13" id="KW-1185">Reference proteome</keyword>
<dbReference type="OMA" id="LAHIFHY"/>
<evidence type="ECO:0000313" key="12">
    <source>
        <dbReference type="EnsemblMetazoa" id="G4755.1:cds"/>
    </source>
</evidence>
<evidence type="ECO:0000313" key="13">
    <source>
        <dbReference type="Proteomes" id="UP000005408"/>
    </source>
</evidence>
<dbReference type="GO" id="GO:0030171">
    <property type="term" value="F:voltage-gated proton channel activity"/>
    <property type="evidence" value="ECO:0007669"/>
    <property type="project" value="InterPro"/>
</dbReference>
<comment type="subcellular location">
    <subcellularLocation>
        <location evidence="1">Cell membrane</location>
        <topology evidence="1">Multi-pass membrane protein</topology>
    </subcellularLocation>
</comment>
<accession>A0A8W8N8K7</accession>
<feature type="coiled-coil region" evidence="10">
    <location>
        <begin position="337"/>
        <end position="364"/>
    </location>
</feature>
<dbReference type="AlphaFoldDB" id="A0A8W8N8K7"/>
<keyword evidence="6 11" id="KW-1133">Transmembrane helix</keyword>
<keyword evidence="10" id="KW-0175">Coiled coil</keyword>
<evidence type="ECO:0000256" key="11">
    <source>
        <dbReference type="SAM" id="Phobius"/>
    </source>
</evidence>
<dbReference type="InterPro" id="IPR027359">
    <property type="entry name" value="Volt_channel_dom_sf"/>
</dbReference>
<evidence type="ECO:0000256" key="7">
    <source>
        <dbReference type="ARBA" id="ARBA00023065"/>
    </source>
</evidence>
<evidence type="ECO:0000256" key="5">
    <source>
        <dbReference type="ARBA" id="ARBA00022882"/>
    </source>
</evidence>
<dbReference type="EnsemblMetazoa" id="G4755.1">
    <property type="protein sequence ID" value="G4755.1:cds"/>
    <property type="gene ID" value="G4755"/>
</dbReference>
<feature type="transmembrane region" description="Helical" evidence="11">
    <location>
        <begin position="73"/>
        <end position="99"/>
    </location>
</feature>
<dbReference type="Gene3D" id="1.20.120.350">
    <property type="entry name" value="Voltage-gated potassium channels. Chain C"/>
    <property type="match status" value="1"/>
</dbReference>
<sequence>MGILSQKRRQNQGFTGLKALAAGSLALARAHAVLDKTEKSLEVEIAKENRKPPSNCLGRSRFWGHKMMHTKQVLLCIVVLNIIDCVLVLGELILDIYYLKGVLDQEELANMYFVNTMKNAYPQDLHDLYETDINLLHSRIMLSHVHFSPETSVAYGTPEFVSTVQLKENETRSQSLQKLNKRSYRTKLEQPDILNKSLSAVSTQNTSSYFWNVGNKSNTVVHDADRSNSIEVVLAHKFHYCSVSILAILVVENVLKLLCSGEEYFEKKLEVFDGLVVVASFIVDLVFIKGLSAYKIQKFVVILAFLVPWRVIRVVNSLVVAVIDHEHFRMKLLYKQKKQVAHDLKSCKNENKSLQATIEALKSRASLAGVPETELDDIIASRQTPRKKKAVKKSSSTSFPSAFHLTSLGFHRQTSHNSNAEIVYVDVDNNTCYREHQDSI</sequence>
<dbReference type="PANTHER" id="PTHR46480:SF1">
    <property type="entry name" value="VOLTAGE-GATED HYDROGEN CHANNEL 1"/>
    <property type="match status" value="1"/>
</dbReference>
<name>A0A8W8N8K7_MAGGI</name>
<dbReference type="InterPro" id="IPR031846">
    <property type="entry name" value="Hvcn1"/>
</dbReference>
<dbReference type="Proteomes" id="UP000005408">
    <property type="component" value="Unassembled WGS sequence"/>
</dbReference>
<keyword evidence="5" id="KW-0851">Voltage-gated channel</keyword>
<keyword evidence="7" id="KW-0406">Ion transport</keyword>
<evidence type="ECO:0000256" key="10">
    <source>
        <dbReference type="SAM" id="Coils"/>
    </source>
</evidence>
<reference evidence="12" key="1">
    <citation type="submission" date="2022-08" db="UniProtKB">
        <authorList>
            <consortium name="EnsemblMetazoa"/>
        </authorList>
    </citation>
    <scope>IDENTIFICATION</scope>
    <source>
        <strain evidence="12">05x7-T-G4-1.051#20</strain>
    </source>
</reference>
<dbReference type="OrthoDB" id="427456at2759"/>
<dbReference type="PANTHER" id="PTHR46480">
    <property type="entry name" value="F20B24.22"/>
    <property type="match status" value="1"/>
</dbReference>
<evidence type="ECO:0008006" key="14">
    <source>
        <dbReference type="Google" id="ProtNLM"/>
    </source>
</evidence>
<evidence type="ECO:0000256" key="1">
    <source>
        <dbReference type="ARBA" id="ARBA00004651"/>
    </source>
</evidence>
<evidence type="ECO:0000256" key="2">
    <source>
        <dbReference type="ARBA" id="ARBA00022448"/>
    </source>
</evidence>
<keyword evidence="3" id="KW-1003">Cell membrane</keyword>